<evidence type="ECO:0000313" key="1">
    <source>
        <dbReference type="EMBL" id="MBM7717517.1"/>
    </source>
</evidence>
<sequence length="62" mass="7585">MKNYHCCATCIHFSAERKEGKMVYLCTRLGFETKTNYQFDCWTPKEHVKRLIEKEKRMRNHD</sequence>
<gene>
    <name evidence="1" type="ORF">JOC94_004546</name>
</gene>
<evidence type="ECO:0000313" key="2">
    <source>
        <dbReference type="Proteomes" id="UP000823485"/>
    </source>
</evidence>
<comment type="caution">
    <text evidence="1">The sequence shown here is derived from an EMBL/GenBank/DDBJ whole genome shotgun (WGS) entry which is preliminary data.</text>
</comment>
<protein>
    <submittedName>
        <fullName evidence="1">Uncharacterized protein YwgA</fullName>
    </submittedName>
</protein>
<dbReference type="Proteomes" id="UP000823485">
    <property type="component" value="Unassembled WGS sequence"/>
</dbReference>
<reference evidence="1 2" key="1">
    <citation type="submission" date="2021-01" db="EMBL/GenBank/DDBJ databases">
        <title>Genomic Encyclopedia of Type Strains, Phase IV (KMG-IV): sequencing the most valuable type-strain genomes for metagenomic binning, comparative biology and taxonomic classification.</title>
        <authorList>
            <person name="Goeker M."/>
        </authorList>
    </citation>
    <scope>NUCLEOTIDE SEQUENCE [LARGE SCALE GENOMIC DNA]</scope>
    <source>
        <strain evidence="1 2">DSM 105453</strain>
    </source>
</reference>
<accession>A0ABS2RCY8</accession>
<organism evidence="1 2">
    <name type="scientific">Siminovitchia thermophila</name>
    <dbReference type="NCBI Taxonomy" id="1245522"/>
    <lineage>
        <taxon>Bacteria</taxon>
        <taxon>Bacillati</taxon>
        <taxon>Bacillota</taxon>
        <taxon>Bacilli</taxon>
        <taxon>Bacillales</taxon>
        <taxon>Bacillaceae</taxon>
        <taxon>Siminovitchia</taxon>
    </lineage>
</organism>
<name>A0ABS2RCY8_9BACI</name>
<dbReference type="EMBL" id="JAFBFH010000051">
    <property type="protein sequence ID" value="MBM7717517.1"/>
    <property type="molecule type" value="Genomic_DNA"/>
</dbReference>
<proteinExistence type="predicted"/>
<dbReference type="RefSeq" id="WP_083717583.1">
    <property type="nucleotide sequence ID" value="NZ_JAFBFH010000051.1"/>
</dbReference>
<keyword evidence="2" id="KW-1185">Reference proteome</keyword>